<dbReference type="Proteomes" id="UP001281761">
    <property type="component" value="Unassembled WGS sequence"/>
</dbReference>
<protein>
    <submittedName>
        <fullName evidence="1">Uncharacterized protein</fullName>
    </submittedName>
</protein>
<evidence type="ECO:0000313" key="1">
    <source>
        <dbReference type="EMBL" id="KAK2940798.1"/>
    </source>
</evidence>
<gene>
    <name evidence="1" type="ORF">BLNAU_24285</name>
</gene>
<sequence>MNVDTRFQFQILMNYLNVQIQINHSQKRLLFYQNPTRLSTKYFLYNTCIPHKQTYLDVYLLLQSVTLKSCVIVRLFTSVEAPEIFASLNLPVLDQFPSRPKFEEKMRIHNNPQMNMNLNEKDLLDSFRSLFAQVCTAKKLANPSRLTKLFLPYKDNIFSLHTAFLKAIRSALKRASTYPRDIVPFLNIIDLEKTRTKSTPRRTGLHIQHSYLIPINLFTSSPNLPDFSLQLVPLPDPSGKNPTKLLLTPKSLLTIERSYFQASLAQTISSTWLQQSFYEHVLRSHISTHSHPTKSHTNFGIQVLFREDNGKNPPSS</sequence>
<organism evidence="1 2">
    <name type="scientific">Blattamonas nauphoetae</name>
    <dbReference type="NCBI Taxonomy" id="2049346"/>
    <lineage>
        <taxon>Eukaryota</taxon>
        <taxon>Metamonada</taxon>
        <taxon>Preaxostyla</taxon>
        <taxon>Oxymonadida</taxon>
        <taxon>Blattamonas</taxon>
    </lineage>
</organism>
<name>A0ABQ9WN74_9EUKA</name>
<comment type="caution">
    <text evidence="1">The sequence shown here is derived from an EMBL/GenBank/DDBJ whole genome shotgun (WGS) entry which is preliminary data.</text>
</comment>
<reference evidence="1 2" key="1">
    <citation type="journal article" date="2022" name="bioRxiv">
        <title>Genomics of Preaxostyla Flagellates Illuminates Evolutionary Transitions and the Path Towards Mitochondrial Loss.</title>
        <authorList>
            <person name="Novak L.V.F."/>
            <person name="Treitli S.C."/>
            <person name="Pyrih J."/>
            <person name="Halakuc P."/>
            <person name="Pipaliya S.V."/>
            <person name="Vacek V."/>
            <person name="Brzon O."/>
            <person name="Soukal P."/>
            <person name="Eme L."/>
            <person name="Dacks J.B."/>
            <person name="Karnkowska A."/>
            <person name="Elias M."/>
            <person name="Hampl V."/>
        </authorList>
    </citation>
    <scope>NUCLEOTIDE SEQUENCE [LARGE SCALE GENOMIC DNA]</scope>
    <source>
        <strain evidence="1">NAU3</strain>
        <tissue evidence="1">Gut</tissue>
    </source>
</reference>
<keyword evidence="2" id="KW-1185">Reference proteome</keyword>
<accession>A0ABQ9WN74</accession>
<evidence type="ECO:0000313" key="2">
    <source>
        <dbReference type="Proteomes" id="UP001281761"/>
    </source>
</evidence>
<proteinExistence type="predicted"/>
<dbReference type="EMBL" id="JARBJD010000601">
    <property type="protein sequence ID" value="KAK2940798.1"/>
    <property type="molecule type" value="Genomic_DNA"/>
</dbReference>